<protein>
    <recommendedName>
        <fullName evidence="1">RNase H type-1 domain-containing protein</fullName>
    </recommendedName>
</protein>
<dbReference type="PANTHER" id="PTHR47723:SF17">
    <property type="entry name" value="OS05G0353850 PROTEIN"/>
    <property type="match status" value="1"/>
</dbReference>
<dbReference type="PANTHER" id="PTHR47723">
    <property type="entry name" value="OS05G0353850 PROTEIN"/>
    <property type="match status" value="1"/>
</dbReference>
<dbReference type="InterPro" id="IPR044730">
    <property type="entry name" value="RNase_H-like_dom_plant"/>
</dbReference>
<feature type="domain" description="RNase H type-1" evidence="1">
    <location>
        <begin position="55"/>
        <end position="177"/>
    </location>
</feature>
<accession>A0AAD8R0L2</accession>
<name>A0AAD8R0L2_LOLMU</name>
<sequence length="212" mass="23465">MATSFHRASSFSTGSPSPCSMACRPWSGTAQPRSSPPSVTLVRWTPPRFGWTKLNFDGSVLHDGSGRASIGGVIRDAHGRVVLSFAERTEHAPIGIVEARALIRGLKLALDYGCDRLVVEGDDLTLVKLLRCESTQTRIPREMLDEIIWLLDSFDVCEVQHNFREGNSVADAMCREAYKTAVPRLLIGMVPHALWDKVAEDRRGVVHERVRG</sequence>
<dbReference type="SUPFAM" id="SSF53098">
    <property type="entry name" value="Ribonuclease H-like"/>
    <property type="match status" value="1"/>
</dbReference>
<dbReference type="Proteomes" id="UP001231189">
    <property type="component" value="Unassembled WGS sequence"/>
</dbReference>
<dbReference type="Pfam" id="PF13456">
    <property type="entry name" value="RVT_3"/>
    <property type="match status" value="1"/>
</dbReference>
<dbReference type="CDD" id="cd06222">
    <property type="entry name" value="RNase_H_like"/>
    <property type="match status" value="1"/>
</dbReference>
<dbReference type="AlphaFoldDB" id="A0AAD8R0L2"/>
<dbReference type="GO" id="GO:0004523">
    <property type="term" value="F:RNA-DNA hybrid ribonuclease activity"/>
    <property type="evidence" value="ECO:0007669"/>
    <property type="project" value="InterPro"/>
</dbReference>
<evidence type="ECO:0000313" key="3">
    <source>
        <dbReference type="Proteomes" id="UP001231189"/>
    </source>
</evidence>
<dbReference type="InterPro" id="IPR002156">
    <property type="entry name" value="RNaseH_domain"/>
</dbReference>
<dbReference type="InterPro" id="IPR012337">
    <property type="entry name" value="RNaseH-like_sf"/>
</dbReference>
<reference evidence="2" key="1">
    <citation type="submission" date="2023-07" db="EMBL/GenBank/DDBJ databases">
        <title>A chromosome-level genome assembly of Lolium multiflorum.</title>
        <authorList>
            <person name="Chen Y."/>
            <person name="Copetti D."/>
            <person name="Kolliker R."/>
            <person name="Studer B."/>
        </authorList>
    </citation>
    <scope>NUCLEOTIDE SEQUENCE</scope>
    <source>
        <strain evidence="2">02402/16</strain>
        <tissue evidence="2">Leaf</tissue>
    </source>
</reference>
<keyword evidence="3" id="KW-1185">Reference proteome</keyword>
<dbReference type="InterPro" id="IPR036397">
    <property type="entry name" value="RNaseH_sf"/>
</dbReference>
<organism evidence="2 3">
    <name type="scientific">Lolium multiflorum</name>
    <name type="common">Italian ryegrass</name>
    <name type="synonym">Lolium perenne subsp. multiflorum</name>
    <dbReference type="NCBI Taxonomy" id="4521"/>
    <lineage>
        <taxon>Eukaryota</taxon>
        <taxon>Viridiplantae</taxon>
        <taxon>Streptophyta</taxon>
        <taxon>Embryophyta</taxon>
        <taxon>Tracheophyta</taxon>
        <taxon>Spermatophyta</taxon>
        <taxon>Magnoliopsida</taxon>
        <taxon>Liliopsida</taxon>
        <taxon>Poales</taxon>
        <taxon>Poaceae</taxon>
        <taxon>BOP clade</taxon>
        <taxon>Pooideae</taxon>
        <taxon>Poodae</taxon>
        <taxon>Poeae</taxon>
        <taxon>Poeae Chloroplast Group 2 (Poeae type)</taxon>
        <taxon>Loliodinae</taxon>
        <taxon>Loliinae</taxon>
        <taxon>Lolium</taxon>
    </lineage>
</organism>
<dbReference type="GO" id="GO:0003676">
    <property type="term" value="F:nucleic acid binding"/>
    <property type="evidence" value="ECO:0007669"/>
    <property type="project" value="InterPro"/>
</dbReference>
<proteinExistence type="predicted"/>
<comment type="caution">
    <text evidence="2">The sequence shown here is derived from an EMBL/GenBank/DDBJ whole genome shotgun (WGS) entry which is preliminary data.</text>
</comment>
<dbReference type="Gene3D" id="3.30.420.10">
    <property type="entry name" value="Ribonuclease H-like superfamily/Ribonuclease H"/>
    <property type="match status" value="1"/>
</dbReference>
<dbReference type="EMBL" id="JAUUTY010000007">
    <property type="protein sequence ID" value="KAK1612166.1"/>
    <property type="molecule type" value="Genomic_DNA"/>
</dbReference>
<dbReference type="InterPro" id="IPR053151">
    <property type="entry name" value="RNase_H-like"/>
</dbReference>
<evidence type="ECO:0000259" key="1">
    <source>
        <dbReference type="Pfam" id="PF13456"/>
    </source>
</evidence>
<gene>
    <name evidence="2" type="ORF">QYE76_035839</name>
</gene>
<evidence type="ECO:0000313" key="2">
    <source>
        <dbReference type="EMBL" id="KAK1612166.1"/>
    </source>
</evidence>